<accession>A0ABN2JG32</accession>
<dbReference type="EMBL" id="BAAAME010000002">
    <property type="protein sequence ID" value="GAA1725873.1"/>
    <property type="molecule type" value="Genomic_DNA"/>
</dbReference>
<sequence length="98" mass="10699">MSDHRIVCCEQTGCSTSGHIVAVGIGSDPKKAKKRMTVREVWTAMDDGDRFYTADADGNTAWVKKLWCGCGKGSLKSEPDRTTANNLDNLRLCSWSAS</sequence>
<comment type="caution">
    <text evidence="1">The sequence shown here is derived from an EMBL/GenBank/DDBJ whole genome shotgun (WGS) entry which is preliminary data.</text>
</comment>
<keyword evidence="2" id="KW-1185">Reference proteome</keyword>
<evidence type="ECO:0008006" key="3">
    <source>
        <dbReference type="Google" id="ProtNLM"/>
    </source>
</evidence>
<dbReference type="RefSeq" id="WP_344197047.1">
    <property type="nucleotide sequence ID" value="NZ_BAAAME010000002.1"/>
</dbReference>
<protein>
    <recommendedName>
        <fullName evidence="3">DUF3892 domain-containing protein</fullName>
    </recommendedName>
</protein>
<gene>
    <name evidence="1" type="ORF">GCM10009710_03260</name>
</gene>
<name>A0ABN2JG32_9ACTN</name>
<dbReference type="Proteomes" id="UP001501057">
    <property type="component" value="Unassembled WGS sequence"/>
</dbReference>
<proteinExistence type="predicted"/>
<evidence type="ECO:0000313" key="1">
    <source>
        <dbReference type="EMBL" id="GAA1725873.1"/>
    </source>
</evidence>
<evidence type="ECO:0000313" key="2">
    <source>
        <dbReference type="Proteomes" id="UP001501057"/>
    </source>
</evidence>
<organism evidence="1 2">
    <name type="scientific">Aeromicrobium alkaliterrae</name>
    <dbReference type="NCBI Taxonomy" id="302168"/>
    <lineage>
        <taxon>Bacteria</taxon>
        <taxon>Bacillati</taxon>
        <taxon>Actinomycetota</taxon>
        <taxon>Actinomycetes</taxon>
        <taxon>Propionibacteriales</taxon>
        <taxon>Nocardioidaceae</taxon>
        <taxon>Aeromicrobium</taxon>
    </lineage>
</organism>
<reference evidence="1 2" key="1">
    <citation type="journal article" date="2019" name="Int. J. Syst. Evol. Microbiol.">
        <title>The Global Catalogue of Microorganisms (GCM) 10K type strain sequencing project: providing services to taxonomists for standard genome sequencing and annotation.</title>
        <authorList>
            <consortium name="The Broad Institute Genomics Platform"/>
            <consortium name="The Broad Institute Genome Sequencing Center for Infectious Disease"/>
            <person name="Wu L."/>
            <person name="Ma J."/>
        </authorList>
    </citation>
    <scope>NUCLEOTIDE SEQUENCE [LARGE SCALE GENOMIC DNA]</scope>
    <source>
        <strain evidence="1 2">JCM 13518</strain>
    </source>
</reference>